<dbReference type="Pfam" id="PF00905">
    <property type="entry name" value="Transpeptidase"/>
    <property type="match status" value="1"/>
</dbReference>
<evidence type="ECO:0000256" key="1">
    <source>
        <dbReference type="SAM" id="MobiDB-lite"/>
    </source>
</evidence>
<dbReference type="Proteomes" id="UP001501447">
    <property type="component" value="Unassembled WGS sequence"/>
</dbReference>
<evidence type="ECO:0000313" key="6">
    <source>
        <dbReference type="Proteomes" id="UP001501447"/>
    </source>
</evidence>
<dbReference type="InterPro" id="IPR001460">
    <property type="entry name" value="PCN-bd_Tpept"/>
</dbReference>
<evidence type="ECO:0000256" key="2">
    <source>
        <dbReference type="SAM" id="Phobius"/>
    </source>
</evidence>
<dbReference type="SUPFAM" id="SSF56601">
    <property type="entry name" value="beta-lactamase/transpeptidase-like"/>
    <property type="match status" value="1"/>
</dbReference>
<sequence>MSLMDDQIRSVLARSGRGRRWIWGVLVLVLLVAGGGYAAFRFLGGGTDPEVSAAKERLEPFLGAWETGKARRAASYTDSPGDAESLLDSVMTNLDPAKTEITAGDGERKGDEVRVPFTVNMRIPGVGTYDWDSEARLRERAGKWTVMFSSPMVHPKLRPGQTLALSGKGARGKILDSKGHELQAASVTGSVDPSSGKGTSGLQARYDDRLSGGKGARKSVVVADRNSGKAVKKLTAAKRAKGKPVRTTIDPRVQKAAADALSGVKKNAALVAVDPRTGHILAAANQPGGMNRALEGRYPPGSTFKVVTSAALLEKGMRPADPGACPKFVNVEGRRLENQGQFSLPQGTKFEDDFAQSCNTFFIGSRKKLSDSTLRTTAQAFGIGGKWDVGASTFDGSVPDNTSDGDKAVSVIGQGRVEASPLVMASVAGTVKNGSFQQPVLVPDQVRKKYSAPKKLEPQTVADLRTMMRSVVTKGSGKALKNLPGGPHAKTGTAEFGTDKPPRTHAWMIGYQEDSQLAWSVLLEDGGSGGSDAGPVAAKFLKNLGK</sequence>
<evidence type="ECO:0000259" key="3">
    <source>
        <dbReference type="Pfam" id="PF00905"/>
    </source>
</evidence>
<keyword evidence="2" id="KW-0812">Transmembrane</keyword>
<feature type="transmembrane region" description="Helical" evidence="2">
    <location>
        <begin position="21"/>
        <end position="40"/>
    </location>
</feature>
<dbReference type="PANTHER" id="PTHR30627">
    <property type="entry name" value="PEPTIDOGLYCAN D,D-TRANSPEPTIDASE"/>
    <property type="match status" value="1"/>
</dbReference>
<reference evidence="5 6" key="1">
    <citation type="journal article" date="2019" name="Int. J. Syst. Evol. Microbiol.">
        <title>The Global Catalogue of Microorganisms (GCM) 10K type strain sequencing project: providing services to taxonomists for standard genome sequencing and annotation.</title>
        <authorList>
            <consortium name="The Broad Institute Genomics Platform"/>
            <consortium name="The Broad Institute Genome Sequencing Center for Infectious Disease"/>
            <person name="Wu L."/>
            <person name="Ma J."/>
        </authorList>
    </citation>
    <scope>NUCLEOTIDE SEQUENCE [LARGE SCALE GENOMIC DNA]</scope>
    <source>
        <strain evidence="5 6">JCM 16373</strain>
    </source>
</reference>
<keyword evidence="2" id="KW-1133">Transmembrane helix</keyword>
<keyword evidence="2" id="KW-0472">Membrane</keyword>
<proteinExistence type="predicted"/>
<name>A0ABN3Q4C3_9ACTN</name>
<protein>
    <submittedName>
        <fullName evidence="5">Penicillin-binding transpeptidase domain-containing protein</fullName>
    </submittedName>
</protein>
<feature type="compositionally biased region" description="Polar residues" evidence="1">
    <location>
        <begin position="185"/>
        <end position="202"/>
    </location>
</feature>
<feature type="domain" description="NTF2-like N-terminal transpeptidase" evidence="4">
    <location>
        <begin position="53"/>
        <end position="161"/>
    </location>
</feature>
<dbReference type="Gene3D" id="3.40.710.10">
    <property type="entry name" value="DD-peptidase/beta-lactamase superfamily"/>
    <property type="match status" value="1"/>
</dbReference>
<comment type="caution">
    <text evidence="5">The sequence shown here is derived from an EMBL/GenBank/DDBJ whole genome shotgun (WGS) entry which is preliminary data.</text>
</comment>
<organism evidence="5 6">
    <name type="scientific">Streptomyces axinellae</name>
    <dbReference type="NCBI Taxonomy" id="552788"/>
    <lineage>
        <taxon>Bacteria</taxon>
        <taxon>Bacillati</taxon>
        <taxon>Actinomycetota</taxon>
        <taxon>Actinomycetes</taxon>
        <taxon>Kitasatosporales</taxon>
        <taxon>Streptomycetaceae</taxon>
        <taxon>Streptomyces</taxon>
    </lineage>
</organism>
<evidence type="ECO:0000313" key="5">
    <source>
        <dbReference type="EMBL" id="GAA2613191.1"/>
    </source>
</evidence>
<dbReference type="Pfam" id="PF05223">
    <property type="entry name" value="MecA_N"/>
    <property type="match status" value="1"/>
</dbReference>
<accession>A0ABN3Q4C3</accession>
<evidence type="ECO:0000259" key="4">
    <source>
        <dbReference type="Pfam" id="PF05223"/>
    </source>
</evidence>
<dbReference type="EMBL" id="BAAARJ010000008">
    <property type="protein sequence ID" value="GAA2613191.1"/>
    <property type="molecule type" value="Genomic_DNA"/>
</dbReference>
<dbReference type="InterPro" id="IPR050515">
    <property type="entry name" value="Beta-lactam/transpept"/>
</dbReference>
<feature type="region of interest" description="Disordered" evidence="1">
    <location>
        <begin position="185"/>
        <end position="218"/>
    </location>
</feature>
<gene>
    <name evidence="5" type="ORF">GCM10009863_28630</name>
</gene>
<dbReference type="InterPro" id="IPR012338">
    <property type="entry name" value="Beta-lactam/transpept-like"/>
</dbReference>
<feature type="domain" description="Penicillin-binding protein transpeptidase" evidence="3">
    <location>
        <begin position="269"/>
        <end position="541"/>
    </location>
</feature>
<dbReference type="InterPro" id="IPR007887">
    <property type="entry name" value="MecA_N"/>
</dbReference>
<keyword evidence="6" id="KW-1185">Reference proteome</keyword>
<dbReference type="PANTHER" id="PTHR30627:SF24">
    <property type="entry name" value="PENICILLIN-BINDING PROTEIN 4B"/>
    <property type="match status" value="1"/>
</dbReference>